<dbReference type="InterPro" id="IPR021403">
    <property type="entry name" value="DUF3043"/>
</dbReference>
<dbReference type="STRING" id="28028.CFLV_08440"/>
<dbReference type="RefSeq" id="WP_075730151.1">
    <property type="nucleotide sequence ID" value="NZ_BJNB01000013.1"/>
</dbReference>
<keyword evidence="2" id="KW-1133">Transmembrane helix</keyword>
<evidence type="ECO:0000256" key="1">
    <source>
        <dbReference type="SAM" id="MobiDB-lite"/>
    </source>
</evidence>
<feature type="compositionally biased region" description="Basic and acidic residues" evidence="1">
    <location>
        <begin position="45"/>
        <end position="81"/>
    </location>
</feature>
<dbReference type="GeneID" id="82880742"/>
<dbReference type="Proteomes" id="UP000185479">
    <property type="component" value="Chromosome"/>
</dbReference>
<reference evidence="3 5" key="1">
    <citation type="submission" date="2014-08" db="EMBL/GenBank/DDBJ databases">
        <title>Complete genome sequence of Corynebacterium flavescens OJ8(T)(=DSM 20296(T)), isolated from cheese.</title>
        <authorList>
            <person name="Ruckert C."/>
            <person name="Albersmeier A."/>
            <person name="Winkler A."/>
            <person name="Kalinowski J."/>
        </authorList>
    </citation>
    <scope>NUCLEOTIDE SEQUENCE [LARGE SCALE GENOMIC DNA]</scope>
    <source>
        <strain evidence="3 5">OJ8</strain>
    </source>
</reference>
<dbReference type="AlphaFoldDB" id="A0A1L7CN27"/>
<evidence type="ECO:0000313" key="5">
    <source>
        <dbReference type="Proteomes" id="UP000185479"/>
    </source>
</evidence>
<protein>
    <submittedName>
        <fullName evidence="3">Membrane protein</fullName>
    </submittedName>
</protein>
<dbReference type="OrthoDB" id="5194448at2"/>
<evidence type="ECO:0000313" key="4">
    <source>
        <dbReference type="EMBL" id="GEB97569.1"/>
    </source>
</evidence>
<sequence>MKLPWQKDNKTSDKAAAHAGAEDTEHPEVTYPKGFTPPKGRPTPKRHDQEIAKGVIRDPNRASDPQRRERRKELKASMSKEEWKAYKKKERQEIRERNQVAQKRMESGEEQYLLPRDKGEVRRFVRNWVDSQRFLTEWVMPFALILLLFTFLGSSNPTFANITSIVAMAFIAVFAFEGIFLGRRCNNAVRLKFPNTTEAGFGLGFYAYSRATQPRKWRTPRPQVERGASV</sequence>
<dbReference type="EMBL" id="BJNB01000013">
    <property type="protein sequence ID" value="GEB97569.1"/>
    <property type="molecule type" value="Genomic_DNA"/>
</dbReference>
<dbReference type="KEGG" id="cfc:CFLV_08440"/>
<gene>
    <name evidence="4" type="ORF">CFL01nite_10640</name>
    <name evidence="3" type="ORF">CFLV_08440</name>
</gene>
<feature type="transmembrane region" description="Helical" evidence="2">
    <location>
        <begin position="134"/>
        <end position="153"/>
    </location>
</feature>
<dbReference type="Pfam" id="PF11241">
    <property type="entry name" value="DUF3043"/>
    <property type="match status" value="1"/>
</dbReference>
<dbReference type="EMBL" id="CP009246">
    <property type="protein sequence ID" value="APT87221.1"/>
    <property type="molecule type" value="Genomic_DNA"/>
</dbReference>
<reference evidence="4 6" key="2">
    <citation type="submission" date="2019-06" db="EMBL/GenBank/DDBJ databases">
        <title>Whole genome shotgun sequence of Corynebacterium flavescens NBRC 14136.</title>
        <authorList>
            <person name="Hosoyama A."/>
            <person name="Uohara A."/>
            <person name="Ohji S."/>
            <person name="Ichikawa N."/>
        </authorList>
    </citation>
    <scope>NUCLEOTIDE SEQUENCE [LARGE SCALE GENOMIC DNA]</scope>
    <source>
        <strain evidence="4 6">NBRC 14136</strain>
    </source>
</reference>
<name>A0A1L7CN27_CORFL</name>
<keyword evidence="2" id="KW-0812">Transmembrane</keyword>
<evidence type="ECO:0000256" key="2">
    <source>
        <dbReference type="SAM" id="Phobius"/>
    </source>
</evidence>
<proteinExistence type="predicted"/>
<accession>A0A1L7CN27</accession>
<keyword evidence="2" id="KW-0472">Membrane</keyword>
<evidence type="ECO:0000313" key="6">
    <source>
        <dbReference type="Proteomes" id="UP000315353"/>
    </source>
</evidence>
<feature type="transmembrane region" description="Helical" evidence="2">
    <location>
        <begin position="159"/>
        <end position="182"/>
    </location>
</feature>
<evidence type="ECO:0000313" key="3">
    <source>
        <dbReference type="EMBL" id="APT87221.1"/>
    </source>
</evidence>
<feature type="compositionally biased region" description="Basic and acidic residues" evidence="1">
    <location>
        <begin position="1"/>
        <end position="28"/>
    </location>
</feature>
<organism evidence="3 5">
    <name type="scientific">Corynebacterium flavescens</name>
    <dbReference type="NCBI Taxonomy" id="28028"/>
    <lineage>
        <taxon>Bacteria</taxon>
        <taxon>Bacillati</taxon>
        <taxon>Actinomycetota</taxon>
        <taxon>Actinomycetes</taxon>
        <taxon>Mycobacteriales</taxon>
        <taxon>Corynebacteriaceae</taxon>
        <taxon>Corynebacterium</taxon>
    </lineage>
</organism>
<feature type="region of interest" description="Disordered" evidence="1">
    <location>
        <begin position="1"/>
        <end position="81"/>
    </location>
</feature>
<dbReference type="Proteomes" id="UP000315353">
    <property type="component" value="Unassembled WGS sequence"/>
</dbReference>
<keyword evidence="5" id="KW-1185">Reference proteome</keyword>